<evidence type="ECO:0000313" key="5">
    <source>
        <dbReference type="EMBL" id="KAF9777789.1"/>
    </source>
</evidence>
<organism evidence="5 6">
    <name type="scientific">Thelephora terrestris</name>
    <dbReference type="NCBI Taxonomy" id="56493"/>
    <lineage>
        <taxon>Eukaryota</taxon>
        <taxon>Fungi</taxon>
        <taxon>Dikarya</taxon>
        <taxon>Basidiomycota</taxon>
        <taxon>Agaricomycotina</taxon>
        <taxon>Agaricomycetes</taxon>
        <taxon>Thelephorales</taxon>
        <taxon>Thelephoraceae</taxon>
        <taxon>Thelephora</taxon>
    </lineage>
</organism>
<keyword evidence="6" id="KW-1185">Reference proteome</keyword>
<dbReference type="InterPro" id="IPR057683">
    <property type="entry name" value="DUF7923"/>
</dbReference>
<keyword evidence="1" id="KW-0863">Zinc-finger</keyword>
<dbReference type="InterPro" id="IPR000571">
    <property type="entry name" value="Znf_CCCH"/>
</dbReference>
<feature type="region of interest" description="Disordered" evidence="3">
    <location>
        <begin position="291"/>
        <end position="328"/>
    </location>
</feature>
<evidence type="ECO:0000259" key="4">
    <source>
        <dbReference type="PROSITE" id="PS50103"/>
    </source>
</evidence>
<protein>
    <recommendedName>
        <fullName evidence="4">C3H1-type domain-containing protein</fullName>
    </recommendedName>
</protein>
<feature type="compositionally biased region" description="Pro residues" evidence="3">
    <location>
        <begin position="299"/>
        <end position="316"/>
    </location>
</feature>
<gene>
    <name evidence="5" type="ORF">BJ322DRAFT_1095414</name>
</gene>
<reference evidence="5" key="1">
    <citation type="journal article" date="2020" name="Nat. Commun.">
        <title>Large-scale genome sequencing of mycorrhizal fungi provides insights into the early evolution of symbiotic traits.</title>
        <authorList>
            <person name="Miyauchi S."/>
            <person name="Kiss E."/>
            <person name="Kuo A."/>
            <person name="Drula E."/>
            <person name="Kohler A."/>
            <person name="Sanchez-Garcia M."/>
            <person name="Morin E."/>
            <person name="Andreopoulos B."/>
            <person name="Barry K.W."/>
            <person name="Bonito G."/>
            <person name="Buee M."/>
            <person name="Carver A."/>
            <person name="Chen C."/>
            <person name="Cichocki N."/>
            <person name="Clum A."/>
            <person name="Culley D."/>
            <person name="Crous P.W."/>
            <person name="Fauchery L."/>
            <person name="Girlanda M."/>
            <person name="Hayes R.D."/>
            <person name="Keri Z."/>
            <person name="LaButti K."/>
            <person name="Lipzen A."/>
            <person name="Lombard V."/>
            <person name="Magnuson J."/>
            <person name="Maillard F."/>
            <person name="Murat C."/>
            <person name="Nolan M."/>
            <person name="Ohm R.A."/>
            <person name="Pangilinan J."/>
            <person name="Pereira M.F."/>
            <person name="Perotto S."/>
            <person name="Peter M."/>
            <person name="Pfister S."/>
            <person name="Riley R."/>
            <person name="Sitrit Y."/>
            <person name="Stielow J.B."/>
            <person name="Szollosi G."/>
            <person name="Zifcakova L."/>
            <person name="Stursova M."/>
            <person name="Spatafora J.W."/>
            <person name="Tedersoo L."/>
            <person name="Vaario L.M."/>
            <person name="Yamada A."/>
            <person name="Yan M."/>
            <person name="Wang P."/>
            <person name="Xu J."/>
            <person name="Bruns T."/>
            <person name="Baldrian P."/>
            <person name="Vilgalys R."/>
            <person name="Dunand C."/>
            <person name="Henrissat B."/>
            <person name="Grigoriev I.V."/>
            <person name="Hibbett D."/>
            <person name="Nagy L.G."/>
            <person name="Martin F.M."/>
        </authorList>
    </citation>
    <scope>NUCLEOTIDE SEQUENCE</scope>
    <source>
        <strain evidence="5">UH-Tt-Lm1</strain>
    </source>
</reference>
<dbReference type="PANTHER" id="PTHR37543">
    <property type="entry name" value="CCCH ZINC FINGER DNA BINDING PROTEIN (AFU_ORTHOLOGUE AFUA_5G12760)"/>
    <property type="match status" value="1"/>
</dbReference>
<evidence type="ECO:0000256" key="1">
    <source>
        <dbReference type="PROSITE-ProRule" id="PRU00723"/>
    </source>
</evidence>
<dbReference type="PANTHER" id="PTHR37543:SF1">
    <property type="entry name" value="CCCH ZINC FINGER DNA BINDING PROTEIN (AFU_ORTHOLOGUE AFUA_5G12760)"/>
    <property type="match status" value="1"/>
</dbReference>
<keyword evidence="1" id="KW-0479">Metal-binding</keyword>
<keyword evidence="2" id="KW-0175">Coiled coil</keyword>
<sequence>MDATQSEKYEEKLETWEVLLQQQSDLFRATIERNRDLEESNEELERQVDVWKKAHKSELASRRAAENRILELERKGRSLTEGNPLVLCLVDGDGNIFSPELISAGHTGGAQAATLLNRGIMEHLKTLADIPTKNPQIWLTIYCNLNGLRDTVTNHHHCTAEQYDAFIEGFNKAAPLFSIVDVGSSKEAADTKLKESLRVFTCFPQIVKVYFGGLHDNGYTTTLSHLQTEGLLDKLVFLRGYNEIAFQLRNYEIPECTIPGVFMTQKMPVKLNPRRFASGYPQAYPNPSPQPYSNLPFPHFQPTPSYTPPQPSPPFSPQMSTSSPFRLMSAPPSPSYAPQAITPPSPPLYLDPTLPLHKQNPPPCNFYYLSRCKDGHRCRFGHGYILTPEQLGDFRKNAKKYPCPIRLKGKNCEFGDDCCMGHVCPRGLNCTFLRQGKCKYSRPEMHIALPTAKWRGKKAQKQSIDAMSEMAFSESGFSQ</sequence>
<evidence type="ECO:0000256" key="2">
    <source>
        <dbReference type="SAM" id="Coils"/>
    </source>
</evidence>
<dbReference type="GO" id="GO:0008270">
    <property type="term" value="F:zinc ion binding"/>
    <property type="evidence" value="ECO:0007669"/>
    <property type="project" value="UniProtKB-KW"/>
</dbReference>
<comment type="caution">
    <text evidence="5">The sequence shown here is derived from an EMBL/GenBank/DDBJ whole genome shotgun (WGS) entry which is preliminary data.</text>
</comment>
<dbReference type="Gene3D" id="4.10.1000.10">
    <property type="entry name" value="Zinc finger, CCCH-type"/>
    <property type="match status" value="1"/>
</dbReference>
<dbReference type="AlphaFoldDB" id="A0A9P6L1A5"/>
<dbReference type="Proteomes" id="UP000736335">
    <property type="component" value="Unassembled WGS sequence"/>
</dbReference>
<feature type="domain" description="C3H1-type" evidence="4">
    <location>
        <begin position="358"/>
        <end position="385"/>
    </location>
</feature>
<dbReference type="Pfam" id="PF25540">
    <property type="entry name" value="DUF7923"/>
    <property type="match status" value="1"/>
</dbReference>
<reference evidence="5" key="2">
    <citation type="submission" date="2020-11" db="EMBL/GenBank/DDBJ databases">
        <authorList>
            <consortium name="DOE Joint Genome Institute"/>
            <person name="Kuo A."/>
            <person name="Miyauchi S."/>
            <person name="Kiss E."/>
            <person name="Drula E."/>
            <person name="Kohler A."/>
            <person name="Sanchez-Garcia M."/>
            <person name="Andreopoulos B."/>
            <person name="Barry K.W."/>
            <person name="Bonito G."/>
            <person name="Buee M."/>
            <person name="Carver A."/>
            <person name="Chen C."/>
            <person name="Cichocki N."/>
            <person name="Clum A."/>
            <person name="Culley D."/>
            <person name="Crous P.W."/>
            <person name="Fauchery L."/>
            <person name="Girlanda M."/>
            <person name="Hayes R."/>
            <person name="Keri Z."/>
            <person name="Labutti K."/>
            <person name="Lipzen A."/>
            <person name="Lombard V."/>
            <person name="Magnuson J."/>
            <person name="Maillard F."/>
            <person name="Morin E."/>
            <person name="Murat C."/>
            <person name="Nolan M."/>
            <person name="Ohm R."/>
            <person name="Pangilinan J."/>
            <person name="Pereira M."/>
            <person name="Perotto S."/>
            <person name="Peter M."/>
            <person name="Riley R."/>
            <person name="Sitrit Y."/>
            <person name="Stielow B."/>
            <person name="Szollosi G."/>
            <person name="Zifcakova L."/>
            <person name="Stursova M."/>
            <person name="Spatafora J.W."/>
            <person name="Tedersoo L."/>
            <person name="Vaario L.-M."/>
            <person name="Yamada A."/>
            <person name="Yan M."/>
            <person name="Wang P."/>
            <person name="Xu J."/>
            <person name="Bruns T."/>
            <person name="Baldrian P."/>
            <person name="Vilgalys R."/>
            <person name="Henrissat B."/>
            <person name="Grigoriev I.V."/>
            <person name="Hibbett D."/>
            <person name="Nagy L.G."/>
            <person name="Martin F.M."/>
        </authorList>
    </citation>
    <scope>NUCLEOTIDE SEQUENCE</scope>
    <source>
        <strain evidence="5">UH-Tt-Lm1</strain>
    </source>
</reference>
<proteinExistence type="predicted"/>
<feature type="zinc finger region" description="C3H1-type" evidence="1">
    <location>
        <begin position="358"/>
        <end position="385"/>
    </location>
</feature>
<keyword evidence="1" id="KW-0862">Zinc</keyword>
<dbReference type="EMBL" id="WIUZ02000027">
    <property type="protein sequence ID" value="KAF9777789.1"/>
    <property type="molecule type" value="Genomic_DNA"/>
</dbReference>
<dbReference type="PROSITE" id="PS50103">
    <property type="entry name" value="ZF_C3H1"/>
    <property type="match status" value="1"/>
</dbReference>
<accession>A0A9P6L1A5</accession>
<evidence type="ECO:0000256" key="3">
    <source>
        <dbReference type="SAM" id="MobiDB-lite"/>
    </source>
</evidence>
<dbReference type="OrthoDB" id="2270193at2759"/>
<name>A0A9P6L1A5_9AGAM</name>
<evidence type="ECO:0000313" key="6">
    <source>
        <dbReference type="Proteomes" id="UP000736335"/>
    </source>
</evidence>
<feature type="coiled-coil region" evidence="2">
    <location>
        <begin position="6"/>
        <end position="75"/>
    </location>
</feature>